<dbReference type="AlphaFoldDB" id="A0AA36FQQ7"/>
<sequence length="125" mass="14475">WVLLATLCDVLFSLCCTYYMDGLMVVMAAVTVGNLNPYDFDRQTHVWLHGLAVQALSYYNSQSFILAHHFFVFLVMLNSYMSIAMCQHQFVRTLLDTKKRWHASIVMAIVSTVISLFFFFEVLFP</sequence>
<comment type="caution">
    <text evidence="2">The sequence shown here is derived from an EMBL/GenBank/DDBJ whole genome shotgun (WGS) entry which is preliminary data.</text>
</comment>
<keyword evidence="1" id="KW-1133">Transmembrane helix</keyword>
<proteinExistence type="predicted"/>
<evidence type="ECO:0000313" key="3">
    <source>
        <dbReference type="Proteomes" id="UP001177023"/>
    </source>
</evidence>
<keyword evidence="1" id="KW-0472">Membrane</keyword>
<reference evidence="2" key="1">
    <citation type="submission" date="2023-06" db="EMBL/GenBank/DDBJ databases">
        <authorList>
            <person name="Delattre M."/>
        </authorList>
    </citation>
    <scope>NUCLEOTIDE SEQUENCE</scope>
    <source>
        <strain evidence="2">AF72</strain>
    </source>
</reference>
<keyword evidence="1" id="KW-0812">Transmembrane</keyword>
<feature type="transmembrane region" description="Helical" evidence="1">
    <location>
        <begin position="64"/>
        <end position="83"/>
    </location>
</feature>
<accession>A0AA36FQQ7</accession>
<dbReference type="EMBL" id="CATQJA010000619">
    <property type="protein sequence ID" value="CAJ0562092.1"/>
    <property type="molecule type" value="Genomic_DNA"/>
</dbReference>
<feature type="non-terminal residue" evidence="2">
    <location>
        <position position="1"/>
    </location>
</feature>
<keyword evidence="3" id="KW-1185">Reference proteome</keyword>
<evidence type="ECO:0000256" key="1">
    <source>
        <dbReference type="SAM" id="Phobius"/>
    </source>
</evidence>
<protein>
    <submittedName>
        <fullName evidence="2">Uncharacterized protein</fullName>
    </submittedName>
</protein>
<feature type="transmembrane region" description="Helical" evidence="1">
    <location>
        <begin position="104"/>
        <end position="124"/>
    </location>
</feature>
<dbReference type="Proteomes" id="UP001177023">
    <property type="component" value="Unassembled WGS sequence"/>
</dbReference>
<organism evidence="2 3">
    <name type="scientific">Mesorhabditis spiculigera</name>
    <dbReference type="NCBI Taxonomy" id="96644"/>
    <lineage>
        <taxon>Eukaryota</taxon>
        <taxon>Metazoa</taxon>
        <taxon>Ecdysozoa</taxon>
        <taxon>Nematoda</taxon>
        <taxon>Chromadorea</taxon>
        <taxon>Rhabditida</taxon>
        <taxon>Rhabditina</taxon>
        <taxon>Rhabditomorpha</taxon>
        <taxon>Rhabditoidea</taxon>
        <taxon>Rhabditidae</taxon>
        <taxon>Mesorhabditinae</taxon>
        <taxon>Mesorhabditis</taxon>
    </lineage>
</organism>
<name>A0AA36FQQ7_9BILA</name>
<feature type="non-terminal residue" evidence="2">
    <location>
        <position position="125"/>
    </location>
</feature>
<evidence type="ECO:0000313" key="2">
    <source>
        <dbReference type="EMBL" id="CAJ0562092.1"/>
    </source>
</evidence>
<gene>
    <name evidence="2" type="ORF">MSPICULIGERA_LOCUS2027</name>
</gene>